<dbReference type="Proteomes" id="UP000001444">
    <property type="component" value="Chromosome"/>
</dbReference>
<dbReference type="eggNOG" id="ENOG5031XP3">
    <property type="taxonomic scope" value="Bacteria"/>
</dbReference>
<evidence type="ECO:0000313" key="2">
    <source>
        <dbReference type="EMBL" id="CBG73661.1"/>
    </source>
</evidence>
<dbReference type="EMBL" id="FN554889">
    <property type="protein sequence ID" value="CBG73661.1"/>
    <property type="molecule type" value="Genomic_DNA"/>
</dbReference>
<accession>C9ZHD9</accession>
<dbReference type="AlphaFoldDB" id="C9ZHD9"/>
<reference evidence="2 3" key="1">
    <citation type="journal article" date="2010" name="Mol. Plant Microbe Interact.">
        <title>Streptomyces scabies 87-22 contains a coronafacic acid-like biosynthetic cluster that contributes to plant-microbe interactions.</title>
        <authorList>
            <person name="Bignell D.R."/>
            <person name="Seipke R.F."/>
            <person name="Huguet-Tapia J.C."/>
            <person name="Chambers A.H."/>
            <person name="Parry R.J."/>
            <person name="Loria R."/>
        </authorList>
    </citation>
    <scope>NUCLEOTIDE SEQUENCE [LARGE SCALE GENOMIC DNA]</scope>
    <source>
        <strain evidence="2 3">87.22</strain>
    </source>
</reference>
<dbReference type="KEGG" id="scb:SCAB_66621"/>
<dbReference type="RefSeq" id="WP_013004217.1">
    <property type="nucleotide sequence ID" value="NC_013929.1"/>
</dbReference>
<dbReference type="HOGENOM" id="CLU_2511395_0_0_11"/>
<dbReference type="STRING" id="680198.SCAB_66621"/>
<dbReference type="GeneID" id="24313562"/>
<proteinExistence type="predicted"/>
<evidence type="ECO:0000256" key="1">
    <source>
        <dbReference type="SAM" id="MobiDB-lite"/>
    </source>
</evidence>
<keyword evidence="3" id="KW-1185">Reference proteome</keyword>
<gene>
    <name evidence="2" type="ordered locus">SCAB_66621</name>
</gene>
<name>C9ZHD9_STRSW</name>
<feature type="compositionally biased region" description="Basic and acidic residues" evidence="1">
    <location>
        <begin position="10"/>
        <end position="25"/>
    </location>
</feature>
<feature type="region of interest" description="Disordered" evidence="1">
    <location>
        <begin position="1"/>
        <end position="45"/>
    </location>
</feature>
<protein>
    <submittedName>
        <fullName evidence="2">Uncharacterized protein</fullName>
    </submittedName>
</protein>
<evidence type="ECO:0000313" key="3">
    <source>
        <dbReference type="Proteomes" id="UP000001444"/>
    </source>
</evidence>
<organism evidence="2 3">
    <name type="scientific">Streptomyces scabiei (strain 87.22)</name>
    <dbReference type="NCBI Taxonomy" id="680198"/>
    <lineage>
        <taxon>Bacteria</taxon>
        <taxon>Bacillati</taxon>
        <taxon>Actinomycetota</taxon>
        <taxon>Actinomycetes</taxon>
        <taxon>Kitasatosporales</taxon>
        <taxon>Streptomycetaceae</taxon>
        <taxon>Streptomyces</taxon>
    </lineage>
</organism>
<sequence>MVDGTTSGRDPAEEPVARDAHEPSRPRRSPHRVRIPGFAPADGDIGLGDAVARATAAVGIRPCGGCARRAAALNRWMTVEGRRER</sequence>